<reference evidence="2 3" key="1">
    <citation type="journal article" date="2009" name="Stand. Genomic Sci.">
        <title>Complete genome sequence of Jonesia denitrificans type strain (Prevot 55134).</title>
        <authorList>
            <person name="Pukall R."/>
            <person name="Gehrich-Schroter G."/>
            <person name="Lapidus A."/>
            <person name="Nolan M."/>
            <person name="Glavina Del Rio T."/>
            <person name="Lucas S."/>
            <person name="Chen F."/>
            <person name="Tice H."/>
            <person name="Pitluck S."/>
            <person name="Cheng J.F."/>
            <person name="Copeland A."/>
            <person name="Saunders E."/>
            <person name="Brettin T."/>
            <person name="Detter J.C."/>
            <person name="Bruce D."/>
            <person name="Goodwin L."/>
            <person name="Pati A."/>
            <person name="Ivanova N."/>
            <person name="Mavromatis K."/>
            <person name="Ovchinnikova G."/>
            <person name="Chen A."/>
            <person name="Palaniappan K."/>
            <person name="Land M."/>
            <person name="Hauser L."/>
            <person name="Chang Y.J."/>
            <person name="Jeffries C.D."/>
            <person name="Chain P."/>
            <person name="Goker M."/>
            <person name="Bristow J."/>
            <person name="Eisen J.A."/>
            <person name="Markowitz V."/>
            <person name="Hugenholtz P."/>
            <person name="Kyrpides N.C."/>
            <person name="Klenk H.P."/>
            <person name="Han C."/>
        </authorList>
    </citation>
    <scope>NUCLEOTIDE SEQUENCE [LARGE SCALE GENOMIC DNA]</scope>
    <source>
        <strain evidence="3">ATCC 14870 / DSM 20603 / BCRC 15368 / CIP 55.134 / JCM 11481 / NBRC 15587 / NCTC 10816 / Prevot 55134</strain>
    </source>
</reference>
<dbReference type="STRING" id="471856.Jden_0212"/>
<dbReference type="eggNOG" id="COG1988">
    <property type="taxonomic scope" value="Bacteria"/>
</dbReference>
<feature type="transmembrane region" description="Helical" evidence="1">
    <location>
        <begin position="169"/>
        <end position="193"/>
    </location>
</feature>
<dbReference type="InterPro" id="IPR007404">
    <property type="entry name" value="YdjM-like"/>
</dbReference>
<keyword evidence="1" id="KW-0472">Membrane</keyword>
<dbReference type="Proteomes" id="UP000000628">
    <property type="component" value="Chromosome"/>
</dbReference>
<evidence type="ECO:0000313" key="3">
    <source>
        <dbReference type="Proteomes" id="UP000000628"/>
    </source>
</evidence>
<dbReference type="KEGG" id="jde:Jden_0212"/>
<protein>
    <submittedName>
        <fullName evidence="2">Membrane-bound metal-dependent hydrolase</fullName>
    </submittedName>
</protein>
<dbReference type="HOGENOM" id="CLU_071993_1_0_11"/>
<organism evidence="2 3">
    <name type="scientific">Jonesia denitrificans (strain ATCC 14870 / DSM 20603 / BCRC 15368 / CIP 55.134 / JCM 11481 / NBRC 15587 / NCTC 10816 / Prevot 55134)</name>
    <name type="common">Listeria denitrificans</name>
    <dbReference type="NCBI Taxonomy" id="471856"/>
    <lineage>
        <taxon>Bacteria</taxon>
        <taxon>Bacillati</taxon>
        <taxon>Actinomycetota</taxon>
        <taxon>Actinomycetes</taxon>
        <taxon>Micrococcales</taxon>
        <taxon>Jonesiaceae</taxon>
        <taxon>Jonesia</taxon>
    </lineage>
</organism>
<evidence type="ECO:0000313" key="2">
    <source>
        <dbReference type="EMBL" id="ACV07886.1"/>
    </source>
</evidence>
<keyword evidence="3" id="KW-1185">Reference proteome</keyword>
<keyword evidence="1" id="KW-1133">Transmembrane helix</keyword>
<dbReference type="EMBL" id="CP001706">
    <property type="protein sequence ID" value="ACV07886.1"/>
    <property type="molecule type" value="Genomic_DNA"/>
</dbReference>
<gene>
    <name evidence="2" type="ordered locus">Jden_0212</name>
</gene>
<feature type="transmembrane region" description="Helical" evidence="1">
    <location>
        <begin position="140"/>
        <end position="157"/>
    </location>
</feature>
<feature type="transmembrane region" description="Helical" evidence="1">
    <location>
        <begin position="231"/>
        <end position="251"/>
    </location>
</feature>
<name>C7QYN9_JONDD</name>
<proteinExistence type="predicted"/>
<dbReference type="Pfam" id="PF04307">
    <property type="entry name" value="YdjM"/>
    <property type="match status" value="2"/>
</dbReference>
<sequence length="266" mass="27466">MMGSSHAATGAAAWVALAGTVPGTLGLVGPFDNAGLAAGMVVAAGAALLPDIDHHNGTIAHSLPPISNLAAKLSENLSGGHRKGTHSLFGLGLAGAASVGAAQLQHVVESVGTLHVGAGVGAILLCAFALRALNLTEGRVMTWIASVVLAACVVLFASNDWVWFPSAVVIGYAAHLVGDLVTTGGIPVTWPFVMKPPKWWRRAPLLSDVWRANGNLAIPILGDSGSKREELLLSLLTMWLLWVAVSQWLGFDVVVWLATVSGGLTR</sequence>
<feature type="transmembrane region" description="Helical" evidence="1">
    <location>
        <begin position="114"/>
        <end position="133"/>
    </location>
</feature>
<accession>C7QYN9</accession>
<dbReference type="GO" id="GO:0016787">
    <property type="term" value="F:hydrolase activity"/>
    <property type="evidence" value="ECO:0007669"/>
    <property type="project" value="UniProtKB-KW"/>
</dbReference>
<evidence type="ECO:0000256" key="1">
    <source>
        <dbReference type="SAM" id="Phobius"/>
    </source>
</evidence>
<keyword evidence="2" id="KW-0378">Hydrolase</keyword>
<dbReference type="AlphaFoldDB" id="C7QYN9"/>
<dbReference type="RefSeq" id="WP_015770515.1">
    <property type="nucleotide sequence ID" value="NC_013174.1"/>
</dbReference>
<keyword evidence="1" id="KW-0812">Transmembrane</keyword>